<evidence type="ECO:0000313" key="2">
    <source>
        <dbReference type="EMBL" id="KAA9340788.1"/>
    </source>
</evidence>
<accession>A0A5N1J217</accession>
<dbReference type="EMBL" id="VTWT01000002">
    <property type="protein sequence ID" value="KAA9340788.1"/>
    <property type="molecule type" value="Genomic_DNA"/>
</dbReference>
<evidence type="ECO:0000313" key="3">
    <source>
        <dbReference type="Proteomes" id="UP000326570"/>
    </source>
</evidence>
<feature type="signal peptide" evidence="1">
    <location>
        <begin position="1"/>
        <end position="20"/>
    </location>
</feature>
<organism evidence="2 3">
    <name type="scientific">Adhaeribacter soli</name>
    <dbReference type="NCBI Taxonomy" id="2607655"/>
    <lineage>
        <taxon>Bacteria</taxon>
        <taxon>Pseudomonadati</taxon>
        <taxon>Bacteroidota</taxon>
        <taxon>Cytophagia</taxon>
        <taxon>Cytophagales</taxon>
        <taxon>Hymenobacteraceae</taxon>
        <taxon>Adhaeribacter</taxon>
    </lineage>
</organism>
<comment type="caution">
    <text evidence="2">The sequence shown here is derived from an EMBL/GenBank/DDBJ whole genome shotgun (WGS) entry which is preliminary data.</text>
</comment>
<sequence>MRKIFYAFCTFFALSHTVSAQIGGQRSFGFLNLPVGAKTAGLGGINVSSRSHDVNMLYSNPALLNPESDYQLSFTHTGFLSDIKQNGLTFSLPNKKGAHWAAGIQYVNYGDFVQRDATGQEQGTFSVADYTVNLTHAQSIDHFTLGATAKLGVSRIAEYKAVGALVDVGGIFQHPEQDFTVGLALKNIGYQLKTYNGNREPMPFDAQVGMSYKLAHMPLKFSLTAHHLHKFDIVYLDTTATGKLDEFNKEIKPKKTFGDKLARHFVVGGEFILSKNFNLRFGYNHLQRRELRTETKAGGAGMSFGAMIRIKKFELDYTRAYYHVSGASNYFTVSTTLEGLLKKKNKSSERPAPDFNK</sequence>
<dbReference type="NCBIfam" id="NF033711">
    <property type="entry name" value="T9SS_PorQ"/>
    <property type="match status" value="1"/>
</dbReference>
<reference evidence="2 3" key="1">
    <citation type="submission" date="2019-09" db="EMBL/GenBank/DDBJ databases">
        <title>Genome sequence of Adhaeribacter sp. M2.</title>
        <authorList>
            <person name="Srinivasan S."/>
        </authorList>
    </citation>
    <scope>NUCLEOTIDE SEQUENCE [LARGE SCALE GENOMIC DNA]</scope>
    <source>
        <strain evidence="2 3">M2</strain>
    </source>
</reference>
<dbReference type="Proteomes" id="UP000326570">
    <property type="component" value="Unassembled WGS sequence"/>
</dbReference>
<name>A0A5N1J217_9BACT</name>
<protein>
    <submittedName>
        <fullName evidence="2">Type IX secretion system protein PorQ</fullName>
    </submittedName>
</protein>
<dbReference type="AlphaFoldDB" id="A0A5N1J217"/>
<keyword evidence="1" id="KW-0732">Signal</keyword>
<proteinExistence type="predicted"/>
<dbReference type="RefSeq" id="WP_150902715.1">
    <property type="nucleotide sequence ID" value="NZ_VTWT01000002.1"/>
</dbReference>
<keyword evidence="3" id="KW-1185">Reference proteome</keyword>
<evidence type="ECO:0000256" key="1">
    <source>
        <dbReference type="SAM" id="SignalP"/>
    </source>
</evidence>
<gene>
    <name evidence="2" type="primary">porQ</name>
    <name evidence="2" type="ORF">F0P94_05005</name>
</gene>
<dbReference type="SUPFAM" id="SSF56935">
    <property type="entry name" value="Porins"/>
    <property type="match status" value="1"/>
</dbReference>
<feature type="chain" id="PRO_5025058205" evidence="1">
    <location>
        <begin position="21"/>
        <end position="357"/>
    </location>
</feature>
<dbReference type="NCBIfam" id="NF033709">
    <property type="entry name" value="PorV_fam"/>
    <property type="match status" value="1"/>
</dbReference>
<dbReference type="Gene3D" id="2.40.160.60">
    <property type="entry name" value="Outer membrane protein transport protein (OMPP1/FadL/TodX)"/>
    <property type="match status" value="1"/>
</dbReference>